<feature type="coiled-coil region" evidence="1">
    <location>
        <begin position="245"/>
        <end position="272"/>
    </location>
</feature>
<keyword evidence="1" id="KW-0175">Coiled coil</keyword>
<feature type="region of interest" description="Disordered" evidence="2">
    <location>
        <begin position="317"/>
        <end position="413"/>
    </location>
</feature>
<feature type="compositionally biased region" description="Low complexity" evidence="2">
    <location>
        <begin position="187"/>
        <end position="197"/>
    </location>
</feature>
<gene>
    <name evidence="3" type="primary">HaOG203158</name>
    <name evidence="3" type="ORF">B5X24_HaOG203158</name>
</gene>
<evidence type="ECO:0000313" key="4">
    <source>
        <dbReference type="Proteomes" id="UP000249218"/>
    </source>
</evidence>
<evidence type="ECO:0000313" key="3">
    <source>
        <dbReference type="EMBL" id="PZC77602.1"/>
    </source>
</evidence>
<sequence>MLSQTSKNFQGVAPPRVSPHRGCLHVVVVVGLACLYDPEALPVEILMPERFRGEARQRGTQGGAALAESTLVDQARMRPHPQRCRRTEAALVFSGARRGDEWPWGSRSLALPPVGAGRPQQYVGLPRYEATAGEGRIYALMIVGFNMEKFLKPKHKGKGSSEGEKVPQVLVESVGILSDSDNESLMSTASATSISSSRKLKRPRPGADSGSDSALSEVSVPASKAGTKKETKRGKPATTGKYVGIGLARREAAAAQKAAVAAEKQAEDEQQIAALTRRVAGGRVNRLSESLSAASEGRILRPPLASDERRAPAPSFAAKAAAPRVQHEAQTATATPGVIPPNRKGKKKAKITEKSGNGAPSGVTLTQATRPISSSSTTNEVEWTTVRRGRRKENTRRKAKPTDSAAKKQAVRLRAPRSTAVVLTLQPRAEERGLTYAEVLTRAKANISLSDLGISGIRCKTTTTGARLLEISGATSGPKADALAEKLRASLGQEDVRVSRPTKCADLLISGLDDSVTTDESIVQELSINDIDRLNNVKEVFKYILKNVYLV</sequence>
<dbReference type="EMBL" id="KZ149925">
    <property type="protein sequence ID" value="PZC77602.1"/>
    <property type="molecule type" value="Genomic_DNA"/>
</dbReference>
<organism evidence="3 4">
    <name type="scientific">Helicoverpa armigera</name>
    <name type="common">Cotton bollworm</name>
    <name type="synonym">Heliothis armigera</name>
    <dbReference type="NCBI Taxonomy" id="29058"/>
    <lineage>
        <taxon>Eukaryota</taxon>
        <taxon>Metazoa</taxon>
        <taxon>Ecdysozoa</taxon>
        <taxon>Arthropoda</taxon>
        <taxon>Hexapoda</taxon>
        <taxon>Insecta</taxon>
        <taxon>Pterygota</taxon>
        <taxon>Neoptera</taxon>
        <taxon>Endopterygota</taxon>
        <taxon>Lepidoptera</taxon>
        <taxon>Glossata</taxon>
        <taxon>Ditrysia</taxon>
        <taxon>Noctuoidea</taxon>
        <taxon>Noctuidae</taxon>
        <taxon>Heliothinae</taxon>
        <taxon>Helicoverpa</taxon>
    </lineage>
</organism>
<proteinExistence type="predicted"/>
<feature type="compositionally biased region" description="Basic residues" evidence="2">
    <location>
        <begin position="387"/>
        <end position="399"/>
    </location>
</feature>
<protein>
    <submittedName>
        <fullName evidence="3">Uncharacterized protein</fullName>
    </submittedName>
</protein>
<name>A0A2W1BR74_HELAM</name>
<keyword evidence="4" id="KW-1185">Reference proteome</keyword>
<evidence type="ECO:0000256" key="2">
    <source>
        <dbReference type="SAM" id="MobiDB-lite"/>
    </source>
</evidence>
<dbReference type="Proteomes" id="UP000249218">
    <property type="component" value="Unassembled WGS sequence"/>
</dbReference>
<accession>A0A2W1BR74</accession>
<dbReference type="AlphaFoldDB" id="A0A2W1BR74"/>
<feature type="region of interest" description="Disordered" evidence="2">
    <location>
        <begin position="185"/>
        <end position="237"/>
    </location>
</feature>
<evidence type="ECO:0000256" key="1">
    <source>
        <dbReference type="SAM" id="Coils"/>
    </source>
</evidence>
<dbReference type="PROSITE" id="PS51257">
    <property type="entry name" value="PROKAR_LIPOPROTEIN"/>
    <property type="match status" value="1"/>
</dbReference>
<reference evidence="3 4" key="1">
    <citation type="journal article" date="2017" name="BMC Biol.">
        <title>Genomic innovations, transcriptional plasticity and gene loss underlying the evolution and divergence of two highly polyphagous and invasive Helicoverpa pest species.</title>
        <authorList>
            <person name="Pearce S.L."/>
            <person name="Clarke D.F."/>
            <person name="East P.D."/>
            <person name="Elfekih S."/>
            <person name="Gordon K.H."/>
            <person name="Jermiin L.S."/>
            <person name="McGaughran A."/>
            <person name="Oakeshott J.G."/>
            <person name="Papanikolaou A."/>
            <person name="Perera O.P."/>
            <person name="Rane R.V."/>
            <person name="Richards S."/>
            <person name="Tay W.T."/>
            <person name="Walsh T.K."/>
            <person name="Anderson A."/>
            <person name="Anderson C.J."/>
            <person name="Asgari S."/>
            <person name="Board P.G."/>
            <person name="Bretschneider A."/>
            <person name="Campbell P.M."/>
            <person name="Chertemps T."/>
            <person name="Christeller J.T."/>
            <person name="Coppin C.W."/>
            <person name="Downes S.J."/>
            <person name="Duan G."/>
            <person name="Farnsworth C.A."/>
            <person name="Good R.T."/>
            <person name="Han L.B."/>
            <person name="Han Y.C."/>
            <person name="Hatje K."/>
            <person name="Horne I."/>
            <person name="Huang Y.P."/>
            <person name="Hughes D.S."/>
            <person name="Jacquin-Joly E."/>
            <person name="James W."/>
            <person name="Jhangiani S."/>
            <person name="Kollmar M."/>
            <person name="Kuwar S.S."/>
            <person name="Li S."/>
            <person name="Liu N.Y."/>
            <person name="Maibeche M.T."/>
            <person name="Miller J.R."/>
            <person name="Montagne N."/>
            <person name="Perry T."/>
            <person name="Qu J."/>
            <person name="Song S.V."/>
            <person name="Sutton G.G."/>
            <person name="Vogel H."/>
            <person name="Walenz B.P."/>
            <person name="Xu W."/>
            <person name="Zhang H.J."/>
            <person name="Zou Z."/>
            <person name="Batterham P."/>
            <person name="Edwards O.R."/>
            <person name="Feyereisen R."/>
            <person name="Gibbs R.A."/>
            <person name="Heckel D.G."/>
            <person name="McGrath A."/>
            <person name="Robin C."/>
            <person name="Scherer S.E."/>
            <person name="Worley K.C."/>
            <person name="Wu Y.D."/>
        </authorList>
    </citation>
    <scope>NUCLEOTIDE SEQUENCE [LARGE SCALE GENOMIC DNA]</scope>
    <source>
        <strain evidence="3">Harm_GR_Male_#8</strain>
        <tissue evidence="3">Whole organism</tissue>
    </source>
</reference>
<dbReference type="OrthoDB" id="7405130at2759"/>
<feature type="compositionally biased region" description="Polar residues" evidence="2">
    <location>
        <begin position="363"/>
        <end position="382"/>
    </location>
</feature>